<evidence type="ECO:0000256" key="1">
    <source>
        <dbReference type="ARBA" id="ARBA00004651"/>
    </source>
</evidence>
<dbReference type="Pfam" id="PF03023">
    <property type="entry name" value="MurJ"/>
    <property type="match status" value="1"/>
</dbReference>
<dbReference type="GO" id="GO:0008360">
    <property type="term" value="P:regulation of cell shape"/>
    <property type="evidence" value="ECO:0007669"/>
    <property type="project" value="UniProtKB-UniRule"/>
</dbReference>
<accession>A0A7S8IF48</accession>
<name>A0A7S8IF48_9CHLR</name>
<keyword evidence="7 8" id="KW-0472">Membrane</keyword>
<keyword evidence="3 8" id="KW-0812">Transmembrane</keyword>
<evidence type="ECO:0000256" key="7">
    <source>
        <dbReference type="ARBA" id="ARBA00023136"/>
    </source>
</evidence>
<dbReference type="NCBIfam" id="TIGR01695">
    <property type="entry name" value="murJ_mviN"/>
    <property type="match status" value="1"/>
</dbReference>
<feature type="transmembrane region" description="Helical" evidence="8">
    <location>
        <begin position="266"/>
        <end position="289"/>
    </location>
</feature>
<dbReference type="InterPro" id="IPR051050">
    <property type="entry name" value="Lipid_II_flippase_MurJ/MviN"/>
</dbReference>
<evidence type="ECO:0000256" key="9">
    <source>
        <dbReference type="PIRNR" id="PIRNR002869"/>
    </source>
</evidence>
<dbReference type="RefSeq" id="WP_195170627.1">
    <property type="nucleotide sequence ID" value="NZ_CP062983.1"/>
</dbReference>
<keyword evidence="4 8" id="KW-0133">Cell shape</keyword>
<dbReference type="AlphaFoldDB" id="A0A7S8IF48"/>
<evidence type="ECO:0000256" key="8">
    <source>
        <dbReference type="HAMAP-Rule" id="MF_02078"/>
    </source>
</evidence>
<feature type="transmembrane region" description="Helical" evidence="8">
    <location>
        <begin position="153"/>
        <end position="174"/>
    </location>
</feature>
<keyword evidence="6 8" id="KW-1133">Transmembrane helix</keyword>
<keyword evidence="2 8" id="KW-1003">Cell membrane</keyword>
<dbReference type="PANTHER" id="PTHR47019">
    <property type="entry name" value="LIPID II FLIPPASE MURJ"/>
    <property type="match status" value="1"/>
</dbReference>
<dbReference type="GO" id="GO:0071555">
    <property type="term" value="P:cell wall organization"/>
    <property type="evidence" value="ECO:0007669"/>
    <property type="project" value="UniProtKB-UniRule"/>
</dbReference>
<comment type="function">
    <text evidence="8 9">Involved in peptidoglycan biosynthesis. Transports lipid-linked peptidoglycan precursors from the inner to the outer leaflet of the cytoplasmic membrane.</text>
</comment>
<dbReference type="EMBL" id="CP062983">
    <property type="protein sequence ID" value="QPC82558.1"/>
    <property type="molecule type" value="Genomic_DNA"/>
</dbReference>
<dbReference type="GO" id="GO:0034204">
    <property type="term" value="P:lipid translocation"/>
    <property type="evidence" value="ECO:0007669"/>
    <property type="project" value="TreeGrafter"/>
</dbReference>
<keyword evidence="5 8" id="KW-0573">Peptidoglycan synthesis</keyword>
<feature type="transmembrane region" description="Helical" evidence="8">
    <location>
        <begin position="181"/>
        <end position="202"/>
    </location>
</feature>
<evidence type="ECO:0000313" key="10">
    <source>
        <dbReference type="EMBL" id="QPC82558.1"/>
    </source>
</evidence>
<evidence type="ECO:0000256" key="6">
    <source>
        <dbReference type="ARBA" id="ARBA00022989"/>
    </source>
</evidence>
<dbReference type="UniPathway" id="UPA00219"/>
<dbReference type="PANTHER" id="PTHR47019:SF1">
    <property type="entry name" value="LIPID II FLIPPASE MURJ"/>
    <property type="match status" value="1"/>
</dbReference>
<feature type="transmembrane region" description="Helical" evidence="8">
    <location>
        <begin position="395"/>
        <end position="414"/>
    </location>
</feature>
<feature type="transmembrane region" description="Helical" evidence="8">
    <location>
        <begin position="519"/>
        <end position="540"/>
    </location>
</feature>
<reference evidence="10 11" key="1">
    <citation type="submission" date="2020-02" db="EMBL/GenBank/DDBJ databases">
        <authorList>
            <person name="Zheng R.K."/>
            <person name="Sun C.M."/>
        </authorList>
    </citation>
    <scope>NUCLEOTIDE SEQUENCE [LARGE SCALE GENOMIC DNA]</scope>
    <source>
        <strain evidence="11">rifampicinis</strain>
    </source>
</reference>
<feature type="transmembrane region" description="Helical" evidence="8">
    <location>
        <begin position="309"/>
        <end position="331"/>
    </location>
</feature>
<dbReference type="HAMAP" id="MF_02078">
    <property type="entry name" value="MurJ_MviN"/>
    <property type="match status" value="1"/>
</dbReference>
<organism evidence="10 11">
    <name type="scientific">Phototrophicus methaneseepsis</name>
    <dbReference type="NCBI Taxonomy" id="2710758"/>
    <lineage>
        <taxon>Bacteria</taxon>
        <taxon>Bacillati</taxon>
        <taxon>Chloroflexota</taxon>
        <taxon>Candidatus Thermofontia</taxon>
        <taxon>Phototrophicales</taxon>
        <taxon>Phototrophicaceae</taxon>
        <taxon>Phototrophicus</taxon>
    </lineage>
</organism>
<dbReference type="InterPro" id="IPR004268">
    <property type="entry name" value="MurJ"/>
</dbReference>
<keyword evidence="8 9" id="KW-0961">Cell wall biogenesis/degradation</keyword>
<dbReference type="Proteomes" id="UP000594468">
    <property type="component" value="Chromosome"/>
</dbReference>
<feature type="transmembrane region" description="Helical" evidence="8">
    <location>
        <begin position="447"/>
        <end position="468"/>
    </location>
</feature>
<gene>
    <name evidence="8 10" type="primary">murJ</name>
    <name evidence="10" type="ORF">G4Y79_23195</name>
</gene>
<dbReference type="GO" id="GO:0005886">
    <property type="term" value="C:plasma membrane"/>
    <property type="evidence" value="ECO:0007669"/>
    <property type="project" value="UniProtKB-SubCell"/>
</dbReference>
<sequence length="558" mass="60041">MTAETTSDFINEPGAPRTNDTEAHVAGATAILSLGNIASRVLGLVREQVITFLFGATAAADAFQIAILIPRTFYDLLIGGQVNGAIVPVLTEVATKEGRAALWRLVSVLISFLLTMLFGLVLVMQLFAPQLVTLTAGEANPTTQALAVDLLRITIPGLLFLGVFAVLSGTLLALKSFLWPALASLVFNGSIVMFTLLLAPPLQILLNPTSDPFNVIAIARPASGIAAAAIGWTLGALAQLALQLVGLRRSHIRLTLDWRNPALRRIILLYIPVMGSLLLDTVVVRFFTYNRATLAGGEGALQYMNLATTLIQFPQGLVATAISLAILPTLSEQSSTTNENAFRDTLGLGLRLTWVLIFPAMVGMFVLAQPIVMLLFERGAFTAVDTAVVVPATRIYLLGLPFAATDLLLVYAFYARRDTLTPALIGVASHSVYIAALLLLIPPLGLYAVMAADAIKHVTHATISAILLRRRLHGFGRASRLFSTLLRTLIATGIMGVVGWLTLPLFFDWIGAGNVLQKVLLLLTSGAITGGTFLLLAWLLRIEELNRIMRIVQARLRR</sequence>
<evidence type="ECO:0000313" key="11">
    <source>
        <dbReference type="Proteomes" id="UP000594468"/>
    </source>
</evidence>
<dbReference type="CDD" id="cd13123">
    <property type="entry name" value="MATE_MurJ_like"/>
    <property type="match status" value="1"/>
</dbReference>
<comment type="similarity">
    <text evidence="8 9">Belongs to the MurJ/MviN family.</text>
</comment>
<feature type="transmembrane region" description="Helical" evidence="8">
    <location>
        <begin position="352"/>
        <end position="375"/>
    </location>
</feature>
<protein>
    <recommendedName>
        <fullName evidence="8">Probable lipid II flippase MurJ</fullName>
    </recommendedName>
</protein>
<proteinExistence type="inferred from homology"/>
<keyword evidence="11" id="KW-1185">Reference proteome</keyword>
<feature type="transmembrane region" description="Helical" evidence="8">
    <location>
        <begin position="421"/>
        <end position="441"/>
    </location>
</feature>
<evidence type="ECO:0000256" key="4">
    <source>
        <dbReference type="ARBA" id="ARBA00022960"/>
    </source>
</evidence>
<feature type="transmembrane region" description="Helical" evidence="8">
    <location>
        <begin position="105"/>
        <end position="128"/>
    </location>
</feature>
<evidence type="ECO:0000256" key="2">
    <source>
        <dbReference type="ARBA" id="ARBA00022475"/>
    </source>
</evidence>
<dbReference type="PRINTS" id="PR01806">
    <property type="entry name" value="VIRFACTRMVIN"/>
</dbReference>
<evidence type="ECO:0000256" key="3">
    <source>
        <dbReference type="ARBA" id="ARBA00022692"/>
    </source>
</evidence>
<keyword evidence="8 9" id="KW-0813">Transport</keyword>
<feature type="transmembrane region" description="Helical" evidence="8">
    <location>
        <begin position="222"/>
        <end position="245"/>
    </location>
</feature>
<comment type="pathway">
    <text evidence="8">Cell wall biogenesis; peptidoglycan biosynthesis.</text>
</comment>
<dbReference type="PIRSF" id="PIRSF002869">
    <property type="entry name" value="MviN"/>
    <property type="match status" value="1"/>
</dbReference>
<dbReference type="GO" id="GO:0015648">
    <property type="term" value="F:lipid-linked peptidoglycan transporter activity"/>
    <property type="evidence" value="ECO:0007669"/>
    <property type="project" value="UniProtKB-UniRule"/>
</dbReference>
<evidence type="ECO:0000256" key="5">
    <source>
        <dbReference type="ARBA" id="ARBA00022984"/>
    </source>
</evidence>
<dbReference type="GO" id="GO:0009252">
    <property type="term" value="P:peptidoglycan biosynthetic process"/>
    <property type="evidence" value="ECO:0007669"/>
    <property type="project" value="UniProtKB-UniRule"/>
</dbReference>
<comment type="subcellular location">
    <subcellularLocation>
        <location evidence="1 8">Cell membrane</location>
        <topology evidence="1 8">Multi-pass membrane protein</topology>
    </subcellularLocation>
</comment>
<feature type="transmembrane region" description="Helical" evidence="8">
    <location>
        <begin position="489"/>
        <end position="507"/>
    </location>
</feature>
<dbReference type="KEGG" id="pmet:G4Y79_23195"/>